<organism evidence="1">
    <name type="scientific">Diabrotica virgifera virgifera</name>
    <name type="common">western corn rootworm</name>
    <dbReference type="NCBI Taxonomy" id="50390"/>
    <lineage>
        <taxon>Eukaryota</taxon>
        <taxon>Metazoa</taxon>
        <taxon>Ecdysozoa</taxon>
        <taxon>Arthropoda</taxon>
        <taxon>Hexapoda</taxon>
        <taxon>Insecta</taxon>
        <taxon>Pterygota</taxon>
        <taxon>Neoptera</taxon>
        <taxon>Endopterygota</taxon>
        <taxon>Coleoptera</taxon>
        <taxon>Polyphaga</taxon>
        <taxon>Cucujiformia</taxon>
        <taxon>Chrysomeloidea</taxon>
        <taxon>Chrysomelidae</taxon>
        <taxon>Galerucinae</taxon>
        <taxon>Diabroticina</taxon>
        <taxon>Diabroticites</taxon>
        <taxon>Diabrotica</taxon>
    </lineage>
</organism>
<accession>A0A6P7H2U2</accession>
<dbReference type="RefSeq" id="XP_028152832.1">
    <property type="nucleotide sequence ID" value="XM_028297031.1"/>
</dbReference>
<sequence>MVVSHLIHCVCYRVIMYGKKPLSERELEELAANFWNSDDDLDNSDSEECFRDETNLDPDEIIDIQSLPVEFEDGVTVTEFPDQPIEPIEEPTIVDVDVEVEPITNRIKNIVWKKKTYPLMK</sequence>
<reference evidence="1" key="1">
    <citation type="submission" date="2025-08" db="UniProtKB">
        <authorList>
            <consortium name="RefSeq"/>
        </authorList>
    </citation>
    <scope>IDENTIFICATION</scope>
    <source>
        <tissue evidence="1">Whole insect</tissue>
    </source>
</reference>
<evidence type="ECO:0000313" key="1">
    <source>
        <dbReference type="RefSeq" id="XP_028152832.1"/>
    </source>
</evidence>
<gene>
    <name evidence="1" type="primary">LOC114346258</name>
</gene>
<proteinExistence type="predicted"/>
<name>A0A6P7H2U2_DIAVI</name>
<dbReference type="AlphaFoldDB" id="A0A6P7H2U2"/>
<dbReference type="InParanoid" id="A0A6P7H2U2"/>
<protein>
    <submittedName>
        <fullName evidence="1">Uncharacterized protein LOC114346258</fullName>
    </submittedName>
</protein>